<dbReference type="PROSITE" id="PS00889">
    <property type="entry name" value="CNMP_BINDING_2"/>
    <property type="match status" value="2"/>
</dbReference>
<reference evidence="3" key="1">
    <citation type="journal article" date="2018" name="Int. J. Syst. Evol. Microbiol.">
        <title>Jatrophihabitans telluris sp. nov., isolated from sediment soil of lava forest wetlands and the emended description of the genus Jatrophihabitans.</title>
        <authorList>
            <person name="Lee K.C."/>
            <person name="Suh M.K."/>
            <person name="Eom M.K."/>
            <person name="Kim K.K."/>
            <person name="Kim J.S."/>
            <person name="Kim D.S."/>
            <person name="Ko S.H."/>
            <person name="Shin Y.K."/>
            <person name="Lee J.S."/>
        </authorList>
    </citation>
    <scope>NUCLEOTIDE SEQUENCE</scope>
    <source>
        <strain evidence="3">N237</strain>
    </source>
</reference>
<gene>
    <name evidence="3" type="ORF">M6D93_04565</name>
</gene>
<dbReference type="InterPro" id="IPR000595">
    <property type="entry name" value="cNMP-bd_dom"/>
</dbReference>
<dbReference type="PROSITE" id="PS50042">
    <property type="entry name" value="CNMP_BINDING_3"/>
    <property type="match status" value="2"/>
</dbReference>
<dbReference type="Proteomes" id="UP001056336">
    <property type="component" value="Chromosome"/>
</dbReference>
<dbReference type="PANTHER" id="PTHR11635">
    <property type="entry name" value="CAMP-DEPENDENT PROTEIN KINASE REGULATORY CHAIN"/>
    <property type="match status" value="1"/>
</dbReference>
<accession>A0ABY4R2B2</accession>
<dbReference type="SUPFAM" id="SSF51206">
    <property type="entry name" value="cAMP-binding domain-like"/>
    <property type="match status" value="2"/>
</dbReference>
<dbReference type="InterPro" id="IPR018490">
    <property type="entry name" value="cNMP-bd_dom_sf"/>
</dbReference>
<organism evidence="3 4">
    <name type="scientific">Jatrophihabitans telluris</name>
    <dbReference type="NCBI Taxonomy" id="2038343"/>
    <lineage>
        <taxon>Bacteria</taxon>
        <taxon>Bacillati</taxon>
        <taxon>Actinomycetota</taxon>
        <taxon>Actinomycetes</taxon>
        <taxon>Jatrophihabitantales</taxon>
        <taxon>Jatrophihabitantaceae</taxon>
        <taxon>Jatrophihabitans</taxon>
    </lineage>
</organism>
<reference evidence="3" key="2">
    <citation type="submission" date="2022-05" db="EMBL/GenBank/DDBJ databases">
        <authorList>
            <person name="Kim J.-S."/>
            <person name="Lee K."/>
            <person name="Suh M."/>
            <person name="Eom M."/>
            <person name="Kim J.-S."/>
            <person name="Kim D.-S."/>
            <person name="Ko S.-H."/>
            <person name="Shin Y."/>
            <person name="Lee J.-S."/>
        </authorList>
    </citation>
    <scope>NUCLEOTIDE SEQUENCE</scope>
    <source>
        <strain evidence="3">N237</strain>
    </source>
</reference>
<feature type="transmembrane region" description="Helical" evidence="1">
    <location>
        <begin position="151"/>
        <end position="174"/>
    </location>
</feature>
<feature type="transmembrane region" description="Helical" evidence="1">
    <location>
        <begin position="286"/>
        <end position="310"/>
    </location>
</feature>
<dbReference type="PANTHER" id="PTHR11635:SF152">
    <property type="entry name" value="CAMP-DEPENDENT PROTEIN KINASE TYPE I REGULATORY SUBUNIT-RELATED"/>
    <property type="match status" value="1"/>
</dbReference>
<dbReference type="EMBL" id="CP097332">
    <property type="protein sequence ID" value="UQX89280.1"/>
    <property type="molecule type" value="Genomic_DNA"/>
</dbReference>
<sequence length="689" mass="74679">MWTVLAERLDPGRQRPCLAADAETATLEVSGRDPIVVLRNARDVSFYRLTPDDASLLPLFDGRRTVNEIVLDRLATGGGLDASGVAGLARVLEQGGFLSAGYLDVGATLSAALHPPTVSGRLAAFLRTLTVEWSGAERLVQFLYRHVLRYVFSRVGVAIAAVVTVLGAAAFASVTRTHDYGIQNRHFGVVFAILAALDLIIIFIHELGHAAVLVHFQRRVKSAGFRIYFGAPSFFIDSSDAVMLSRGKRMLQAAAGPGLEIVGTSVAAITLWAFPTSTSANVLFQFVIINYFVLFLNLVPFLELDGYWILSDALRLPDLRPDSLAFVRRDLWFTLARRERLTHRQVGLAAYGIAGVLFTIAAFGSAWFFWRRVFGDTLLTMWHGGATGKLLLIIVLAFVLGPVVRASTLTLRSLARTVLARAHVIVFRLQSRWRVEAAQLLDASGLFGDVPVEVLNDVAGRIRLRTVPRGGVLIQQGDTADAFYLVRRGTFDVVENGATGVLRTVRRGEGFGEFGLLEGAPRTATVRAAERGEVFVLAKGAFERLLAGRAVGAAFAPTLQQLHELAALPPFAHLAADDLRLLAAQGTWIAVAPGQTIMTQGEGGDAFYVIGSGRLDIIENGTTIATRSAGEHVGERALLCESPRAATVRAATPTRLFRLDRDGFTTFVAAGFHRGTLRLNDAQSQPHQH</sequence>
<evidence type="ECO:0000256" key="1">
    <source>
        <dbReference type="SAM" id="Phobius"/>
    </source>
</evidence>
<feature type="transmembrane region" description="Helical" evidence="1">
    <location>
        <begin position="253"/>
        <end position="274"/>
    </location>
</feature>
<protein>
    <submittedName>
        <fullName evidence="3">Cyclic nucleotide-binding domain-containing protein</fullName>
    </submittedName>
</protein>
<feature type="transmembrane region" description="Helical" evidence="1">
    <location>
        <begin position="348"/>
        <end position="370"/>
    </location>
</feature>
<dbReference type="PRINTS" id="PR00103">
    <property type="entry name" value="CAMPKINASE"/>
</dbReference>
<dbReference type="Gene3D" id="2.60.120.10">
    <property type="entry name" value="Jelly Rolls"/>
    <property type="match status" value="2"/>
</dbReference>
<keyword evidence="1" id="KW-0472">Membrane</keyword>
<dbReference type="CDD" id="cd05709">
    <property type="entry name" value="S2P-M50"/>
    <property type="match status" value="1"/>
</dbReference>
<feature type="domain" description="Cyclic nucleotide-binding" evidence="2">
    <location>
        <begin position="570"/>
        <end position="668"/>
    </location>
</feature>
<feature type="domain" description="Cyclic nucleotide-binding" evidence="2">
    <location>
        <begin position="446"/>
        <end position="546"/>
    </location>
</feature>
<proteinExistence type="predicted"/>
<keyword evidence="1" id="KW-1133">Transmembrane helix</keyword>
<dbReference type="InterPro" id="IPR018488">
    <property type="entry name" value="cNMP-bd_CS"/>
</dbReference>
<evidence type="ECO:0000313" key="3">
    <source>
        <dbReference type="EMBL" id="UQX89280.1"/>
    </source>
</evidence>
<keyword evidence="4" id="KW-1185">Reference proteome</keyword>
<dbReference type="Pfam" id="PF00027">
    <property type="entry name" value="cNMP_binding"/>
    <property type="match status" value="2"/>
</dbReference>
<dbReference type="CDD" id="cd00038">
    <property type="entry name" value="CAP_ED"/>
    <property type="match status" value="2"/>
</dbReference>
<keyword evidence="1" id="KW-0812">Transmembrane</keyword>
<evidence type="ECO:0000259" key="2">
    <source>
        <dbReference type="PROSITE" id="PS50042"/>
    </source>
</evidence>
<dbReference type="SMART" id="SM00100">
    <property type="entry name" value="cNMP"/>
    <property type="match status" value="2"/>
</dbReference>
<evidence type="ECO:0000313" key="4">
    <source>
        <dbReference type="Proteomes" id="UP001056336"/>
    </source>
</evidence>
<feature type="transmembrane region" description="Helical" evidence="1">
    <location>
        <begin position="186"/>
        <end position="216"/>
    </location>
</feature>
<dbReference type="PROSITE" id="PS00888">
    <property type="entry name" value="CNMP_BINDING_1"/>
    <property type="match status" value="1"/>
</dbReference>
<dbReference type="InterPro" id="IPR014710">
    <property type="entry name" value="RmlC-like_jellyroll"/>
</dbReference>
<dbReference type="RefSeq" id="WP_249773176.1">
    <property type="nucleotide sequence ID" value="NZ_CP097332.1"/>
</dbReference>
<feature type="transmembrane region" description="Helical" evidence="1">
    <location>
        <begin position="390"/>
        <end position="411"/>
    </location>
</feature>
<name>A0ABY4R2B2_9ACTN</name>
<dbReference type="InterPro" id="IPR050503">
    <property type="entry name" value="cAMP-dep_PK_reg_su-like"/>
</dbReference>